<dbReference type="EMBL" id="DRDR01000166">
    <property type="protein sequence ID" value="HDL60560.1"/>
    <property type="molecule type" value="Genomic_DNA"/>
</dbReference>
<evidence type="ECO:0000256" key="2">
    <source>
        <dbReference type="ARBA" id="ARBA00022448"/>
    </source>
</evidence>
<dbReference type="Pfam" id="PF00528">
    <property type="entry name" value="BPD_transp_1"/>
    <property type="match status" value="1"/>
</dbReference>
<dbReference type="GO" id="GO:0055085">
    <property type="term" value="P:transmembrane transport"/>
    <property type="evidence" value="ECO:0007669"/>
    <property type="project" value="InterPro"/>
</dbReference>
<keyword evidence="2 7" id="KW-0813">Transport</keyword>
<evidence type="ECO:0000256" key="4">
    <source>
        <dbReference type="ARBA" id="ARBA00022692"/>
    </source>
</evidence>
<protein>
    <submittedName>
        <fullName evidence="9">ABC transporter permease</fullName>
    </submittedName>
</protein>
<keyword evidence="3" id="KW-1003">Cell membrane</keyword>
<evidence type="ECO:0000256" key="7">
    <source>
        <dbReference type="RuleBase" id="RU363032"/>
    </source>
</evidence>
<evidence type="ECO:0000256" key="5">
    <source>
        <dbReference type="ARBA" id="ARBA00022989"/>
    </source>
</evidence>
<accession>A0A7V0Q7L9</accession>
<feature type="transmembrane region" description="Helical" evidence="7">
    <location>
        <begin position="20"/>
        <end position="40"/>
    </location>
</feature>
<feature type="domain" description="ABC transmembrane type-1" evidence="8">
    <location>
        <begin position="75"/>
        <end position="264"/>
    </location>
</feature>
<feature type="transmembrane region" description="Helical" evidence="7">
    <location>
        <begin position="124"/>
        <end position="151"/>
    </location>
</feature>
<comment type="similarity">
    <text evidence="7">Belongs to the binding-protein-dependent transport system permease family.</text>
</comment>
<dbReference type="InterPro" id="IPR000515">
    <property type="entry name" value="MetI-like"/>
</dbReference>
<feature type="transmembrane region" description="Helical" evidence="7">
    <location>
        <begin position="194"/>
        <end position="221"/>
    </location>
</feature>
<comment type="caution">
    <text evidence="9">The sequence shown here is derived from an EMBL/GenBank/DDBJ whole genome shotgun (WGS) entry which is preliminary data.</text>
</comment>
<dbReference type="InterPro" id="IPR035906">
    <property type="entry name" value="MetI-like_sf"/>
</dbReference>
<organism evidence="9">
    <name type="scientific">candidate division WOR-3 bacterium</name>
    <dbReference type="NCBI Taxonomy" id="2052148"/>
    <lineage>
        <taxon>Bacteria</taxon>
        <taxon>Bacteria division WOR-3</taxon>
    </lineage>
</organism>
<dbReference type="PANTHER" id="PTHR43386:SF1">
    <property type="entry name" value="D,D-DIPEPTIDE TRANSPORT SYSTEM PERMEASE PROTEIN DDPC-RELATED"/>
    <property type="match status" value="1"/>
</dbReference>
<dbReference type="InterPro" id="IPR050366">
    <property type="entry name" value="BP-dependent_transpt_permease"/>
</dbReference>
<dbReference type="CDD" id="cd06261">
    <property type="entry name" value="TM_PBP2"/>
    <property type="match status" value="1"/>
</dbReference>
<evidence type="ECO:0000256" key="1">
    <source>
        <dbReference type="ARBA" id="ARBA00004651"/>
    </source>
</evidence>
<gene>
    <name evidence="9" type="ORF">ENH14_03790</name>
</gene>
<feature type="transmembrane region" description="Helical" evidence="7">
    <location>
        <begin position="241"/>
        <end position="264"/>
    </location>
</feature>
<reference evidence="9" key="1">
    <citation type="journal article" date="2020" name="mSystems">
        <title>Genome- and Community-Level Interaction Insights into Carbon Utilization and Element Cycling Functions of Hydrothermarchaeota in Hydrothermal Sediment.</title>
        <authorList>
            <person name="Zhou Z."/>
            <person name="Liu Y."/>
            <person name="Xu W."/>
            <person name="Pan J."/>
            <person name="Luo Z.H."/>
            <person name="Li M."/>
        </authorList>
    </citation>
    <scope>NUCLEOTIDE SEQUENCE [LARGE SCALE GENOMIC DNA]</scope>
    <source>
        <strain evidence="9">HyVt-28</strain>
    </source>
</reference>
<sequence>MDWSILRSGLRNISFKLGGIIFLSVVLTAIFAPIIAPYSYDEMHISDRLKPPSSKYLLGTDQYGRDIFSRIVYGSRIALKVGILVVIIETAIGISLGLLAGYYGGKADKVISFTTDVFWAMPPLVLALAVVTLLGPGLMNVMIAIAVVSWAQFTRVVRAKSQSLKKMPFVEAGKAIGESDISIMLRYILPNTMGAIIVLSTLALPSAILSTTAMGFLGLGAQPPAPDWGVMLSEGISYIKTAPWISIFPGLAIVYTVLGFNLLGEGLRDILDPRLKV</sequence>
<dbReference type="InterPro" id="IPR025966">
    <property type="entry name" value="OppC_N"/>
</dbReference>
<dbReference type="AlphaFoldDB" id="A0A7V0Q7L9"/>
<feature type="transmembrane region" description="Helical" evidence="7">
    <location>
        <begin position="77"/>
        <end position="104"/>
    </location>
</feature>
<evidence type="ECO:0000256" key="6">
    <source>
        <dbReference type="ARBA" id="ARBA00023136"/>
    </source>
</evidence>
<dbReference type="GO" id="GO:0005886">
    <property type="term" value="C:plasma membrane"/>
    <property type="evidence" value="ECO:0007669"/>
    <property type="project" value="UniProtKB-SubCell"/>
</dbReference>
<keyword evidence="6 7" id="KW-0472">Membrane</keyword>
<dbReference type="Gene3D" id="1.10.3720.10">
    <property type="entry name" value="MetI-like"/>
    <property type="match status" value="1"/>
</dbReference>
<evidence type="ECO:0000256" key="3">
    <source>
        <dbReference type="ARBA" id="ARBA00022475"/>
    </source>
</evidence>
<evidence type="ECO:0000259" key="8">
    <source>
        <dbReference type="PROSITE" id="PS50928"/>
    </source>
</evidence>
<dbReference type="Proteomes" id="UP000886381">
    <property type="component" value="Unassembled WGS sequence"/>
</dbReference>
<evidence type="ECO:0000313" key="9">
    <source>
        <dbReference type="EMBL" id="HDL60560.1"/>
    </source>
</evidence>
<name>A0A7V0Q7L9_UNCW3</name>
<dbReference type="PANTHER" id="PTHR43386">
    <property type="entry name" value="OLIGOPEPTIDE TRANSPORT SYSTEM PERMEASE PROTEIN APPC"/>
    <property type="match status" value="1"/>
</dbReference>
<dbReference type="SUPFAM" id="SSF161098">
    <property type="entry name" value="MetI-like"/>
    <property type="match status" value="1"/>
</dbReference>
<comment type="subcellular location">
    <subcellularLocation>
        <location evidence="1 7">Cell membrane</location>
        <topology evidence="1 7">Multi-pass membrane protein</topology>
    </subcellularLocation>
</comment>
<keyword evidence="4 7" id="KW-0812">Transmembrane</keyword>
<dbReference type="Pfam" id="PF12911">
    <property type="entry name" value="OppC_N"/>
    <property type="match status" value="1"/>
</dbReference>
<proteinExistence type="inferred from homology"/>
<keyword evidence="5 7" id="KW-1133">Transmembrane helix</keyword>
<dbReference type="PROSITE" id="PS50928">
    <property type="entry name" value="ABC_TM1"/>
    <property type="match status" value="1"/>
</dbReference>